<sequence length="410" mass="44736">MAYDWPGVYVEEERGLSLAITSGATAVPVIAYDLGDQNKDKTKASNQELISAPTRIDSWMAFINLPNVQTAAENEAKDPKNPITKHLVDYPLYVALKTYFDNGGGYCYVCPTNGKGDTTDTLIKTVPELDDVTLIVQAGVPKLADAVFTPGTGLCAEGKSRFAILDGPSIKLDTNPGGSMTKDYPGSSYAAAYYPPLQANWATYVTTDKGTQKDVQVIKDIPVSAAVAGAYCSVDRDRGVWKAPANVPLRGGVVPKFVVSDATQGIYNQYIKPLNIIRCFQTGVPLVWGARTLADDSEKERWRYVPVRRLFSAAEKDIKRAMAFAVFEPNNQPTWEKVRAAIDAYLHGIWKAGGLMGTKPEEAYFVRLGLGVTMTQAEIDEGKMIVQVGMAPVFPAEFIILRFTQDMHAA</sequence>
<accession>A0ABZ2PXT0</accession>
<gene>
    <name evidence="3" type="ORF">IHE29_03240</name>
</gene>
<dbReference type="Proteomes" id="UP001493153">
    <property type="component" value="Chromosome"/>
</dbReference>
<protein>
    <submittedName>
        <fullName evidence="3">Phage tail sheath family protein</fullName>
    </submittedName>
</protein>
<feature type="domain" description="Tail sheath protein C-terminal" evidence="2">
    <location>
        <begin position="299"/>
        <end position="404"/>
    </location>
</feature>
<proteinExistence type="inferred from homology"/>
<dbReference type="PANTHER" id="PTHR35861">
    <property type="match status" value="1"/>
</dbReference>
<keyword evidence="4" id="KW-1185">Reference proteome</keyword>
<evidence type="ECO:0000256" key="1">
    <source>
        <dbReference type="ARBA" id="ARBA00008005"/>
    </source>
</evidence>
<reference evidence="3 4" key="1">
    <citation type="submission" date="2020-09" db="EMBL/GenBank/DDBJ databases">
        <title>Genome sequences of Mycetohabitans spp.</title>
        <authorList>
            <person name="Carter M.E."/>
            <person name="Carpenter S.C.D."/>
            <person name="Bogdanove A.J."/>
        </authorList>
    </citation>
    <scope>NUCLEOTIDE SEQUENCE [LARGE SCALE GENOMIC DNA]</scope>
    <source>
        <strain evidence="3 4">B12</strain>
    </source>
</reference>
<dbReference type="InterPro" id="IPR052042">
    <property type="entry name" value="Tail_sheath_structural"/>
</dbReference>
<dbReference type="Gene3D" id="3.40.50.11780">
    <property type="match status" value="1"/>
</dbReference>
<evidence type="ECO:0000313" key="3">
    <source>
        <dbReference type="EMBL" id="WXK38344.1"/>
    </source>
</evidence>
<comment type="similarity">
    <text evidence="1">Belongs to the myoviridae tail sheath protein family.</text>
</comment>
<dbReference type="RefSeq" id="WP_338911221.1">
    <property type="nucleotide sequence ID" value="NZ_CP062176.1"/>
</dbReference>
<name>A0ABZ2PXT0_9BURK</name>
<dbReference type="EMBL" id="CP062176">
    <property type="protein sequence ID" value="WXK38344.1"/>
    <property type="molecule type" value="Genomic_DNA"/>
</dbReference>
<organism evidence="3 4">
    <name type="scientific">Mycetohabitans rhizoxinica</name>
    <dbReference type="NCBI Taxonomy" id="412963"/>
    <lineage>
        <taxon>Bacteria</taxon>
        <taxon>Pseudomonadati</taxon>
        <taxon>Pseudomonadota</taxon>
        <taxon>Betaproteobacteria</taxon>
        <taxon>Burkholderiales</taxon>
        <taxon>Burkholderiaceae</taxon>
        <taxon>Mycetohabitans</taxon>
    </lineage>
</organism>
<evidence type="ECO:0000313" key="4">
    <source>
        <dbReference type="Proteomes" id="UP001493153"/>
    </source>
</evidence>
<evidence type="ECO:0000259" key="2">
    <source>
        <dbReference type="Pfam" id="PF17482"/>
    </source>
</evidence>
<dbReference type="Pfam" id="PF17482">
    <property type="entry name" value="Phage_sheath_1C"/>
    <property type="match status" value="1"/>
</dbReference>
<dbReference type="InterPro" id="IPR020287">
    <property type="entry name" value="Tail_sheath_C"/>
</dbReference>
<dbReference type="PANTHER" id="PTHR35861:SF1">
    <property type="entry name" value="PHAGE TAIL SHEATH PROTEIN"/>
    <property type="match status" value="1"/>
</dbReference>